<gene>
    <name evidence="2" type="ORF">ABLV49_20115</name>
</gene>
<evidence type="ECO:0000313" key="2">
    <source>
        <dbReference type="EMBL" id="XBP70143.1"/>
    </source>
</evidence>
<evidence type="ECO:0000256" key="1">
    <source>
        <dbReference type="SAM" id="MobiDB-lite"/>
    </source>
</evidence>
<reference evidence="2" key="1">
    <citation type="submission" date="2024-05" db="EMBL/GenBank/DDBJ databases">
        <authorList>
            <person name="Bunk B."/>
            <person name="Swiderski J."/>
            <person name="Sproer C."/>
            <person name="Thiel V."/>
        </authorList>
    </citation>
    <scope>NUCLEOTIDE SEQUENCE</scope>
    <source>
        <strain evidence="2">DSM 17735</strain>
    </source>
</reference>
<name>A0AAU7LRQ0_9BURK</name>
<protein>
    <submittedName>
        <fullName evidence="2">Uncharacterized protein</fullName>
    </submittedName>
</protein>
<dbReference type="EMBL" id="CP157675">
    <property type="protein sequence ID" value="XBP70143.1"/>
    <property type="molecule type" value="Genomic_DNA"/>
</dbReference>
<accession>A0AAU7LRQ0</accession>
<dbReference type="AlphaFoldDB" id="A0AAU7LRQ0"/>
<proteinExistence type="predicted"/>
<sequence length="76" mass="7914">MSLKTLREGVPGKSPQAGASNAALTVTSDSARRIQWPVNLQAMGAIEVSQEAAIGSPSAGLRLVEIRAETGNARLR</sequence>
<dbReference type="RefSeq" id="WP_349279276.1">
    <property type="nucleotide sequence ID" value="NZ_CP157675.1"/>
</dbReference>
<organism evidence="2">
    <name type="scientific">Polaromonas hydrogenivorans</name>
    <dbReference type="NCBI Taxonomy" id="335476"/>
    <lineage>
        <taxon>Bacteria</taxon>
        <taxon>Pseudomonadati</taxon>
        <taxon>Pseudomonadota</taxon>
        <taxon>Betaproteobacteria</taxon>
        <taxon>Burkholderiales</taxon>
        <taxon>Comamonadaceae</taxon>
        <taxon>Polaromonas</taxon>
    </lineage>
</organism>
<feature type="region of interest" description="Disordered" evidence="1">
    <location>
        <begin position="1"/>
        <end position="24"/>
    </location>
</feature>